<evidence type="ECO:0000313" key="2">
    <source>
        <dbReference type="Proteomes" id="UP001189429"/>
    </source>
</evidence>
<gene>
    <name evidence="1" type="ORF">PCOR1329_LOCUS31746</name>
</gene>
<dbReference type="EMBL" id="CAUYUJ010012609">
    <property type="protein sequence ID" value="CAK0834279.1"/>
    <property type="molecule type" value="Genomic_DNA"/>
</dbReference>
<protein>
    <submittedName>
        <fullName evidence="1">Uncharacterized protein</fullName>
    </submittedName>
</protein>
<evidence type="ECO:0000313" key="1">
    <source>
        <dbReference type="EMBL" id="CAK0834279.1"/>
    </source>
</evidence>
<comment type="caution">
    <text evidence="1">The sequence shown here is derived from an EMBL/GenBank/DDBJ whole genome shotgun (WGS) entry which is preliminary data.</text>
</comment>
<proteinExistence type="predicted"/>
<organism evidence="1 2">
    <name type="scientific">Prorocentrum cordatum</name>
    <dbReference type="NCBI Taxonomy" id="2364126"/>
    <lineage>
        <taxon>Eukaryota</taxon>
        <taxon>Sar</taxon>
        <taxon>Alveolata</taxon>
        <taxon>Dinophyceae</taxon>
        <taxon>Prorocentrales</taxon>
        <taxon>Prorocentraceae</taxon>
        <taxon>Prorocentrum</taxon>
    </lineage>
</organism>
<keyword evidence="2" id="KW-1185">Reference proteome</keyword>
<accession>A0ABN9SQT2</accession>
<reference evidence="1" key="1">
    <citation type="submission" date="2023-10" db="EMBL/GenBank/DDBJ databases">
        <authorList>
            <person name="Chen Y."/>
            <person name="Shah S."/>
            <person name="Dougan E. K."/>
            <person name="Thang M."/>
            <person name="Chan C."/>
        </authorList>
    </citation>
    <scope>NUCLEOTIDE SEQUENCE [LARGE SCALE GENOMIC DNA]</scope>
</reference>
<sequence>MLEQSLLILECQIQRKVEFEMMLVNLTTEVARGRNWWIPVFRWPHRRWVVVRAVRHRRLRTLTFRLGLLVVEAARSLLPVTALASSLCLLVFVQGRSWEFVVGEGLEELGGQFPSSMG</sequence>
<name>A0ABN9SQT2_9DINO</name>
<dbReference type="Proteomes" id="UP001189429">
    <property type="component" value="Unassembled WGS sequence"/>
</dbReference>